<feature type="domain" description="Cyclic nucleotide-binding" evidence="10">
    <location>
        <begin position="1"/>
        <end position="81"/>
    </location>
</feature>
<dbReference type="SMART" id="SM00367">
    <property type="entry name" value="LRR_CC"/>
    <property type="match status" value="10"/>
</dbReference>
<dbReference type="InterPro" id="IPR018490">
    <property type="entry name" value="cNMP-bd_dom_sf"/>
</dbReference>
<organism evidence="12 13">
    <name type="scientific">Mortierella polycephala</name>
    <dbReference type="NCBI Taxonomy" id="41804"/>
    <lineage>
        <taxon>Eukaryota</taxon>
        <taxon>Fungi</taxon>
        <taxon>Fungi incertae sedis</taxon>
        <taxon>Mucoromycota</taxon>
        <taxon>Mortierellomycotina</taxon>
        <taxon>Mortierellomycetes</taxon>
        <taxon>Mortierellales</taxon>
        <taxon>Mortierellaceae</taxon>
        <taxon>Mortierella</taxon>
    </lineage>
</organism>
<evidence type="ECO:0000259" key="11">
    <source>
        <dbReference type="PROSITE" id="PS50181"/>
    </source>
</evidence>
<dbReference type="Pfam" id="PF25372">
    <property type="entry name" value="DUF7885"/>
    <property type="match status" value="1"/>
</dbReference>
<evidence type="ECO:0000256" key="1">
    <source>
        <dbReference type="ARBA" id="ARBA00004141"/>
    </source>
</evidence>
<evidence type="ECO:0000256" key="3">
    <source>
        <dbReference type="ARBA" id="ARBA00022692"/>
    </source>
</evidence>
<feature type="domain" description="F-box" evidence="11">
    <location>
        <begin position="496"/>
        <end position="543"/>
    </location>
</feature>
<dbReference type="GO" id="GO:0016020">
    <property type="term" value="C:membrane"/>
    <property type="evidence" value="ECO:0007669"/>
    <property type="project" value="UniProtKB-SubCell"/>
</dbReference>
<dbReference type="SUPFAM" id="SSF51206">
    <property type="entry name" value="cAMP-binding domain-like"/>
    <property type="match status" value="2"/>
</dbReference>
<dbReference type="SMART" id="SM00100">
    <property type="entry name" value="cNMP"/>
    <property type="match status" value="1"/>
</dbReference>
<dbReference type="Proteomes" id="UP000726737">
    <property type="component" value="Unassembled WGS sequence"/>
</dbReference>
<dbReference type="SMART" id="SM00256">
    <property type="entry name" value="FBOX"/>
    <property type="match status" value="1"/>
</dbReference>
<dbReference type="InterPro" id="IPR006553">
    <property type="entry name" value="Leu-rich_rpt_Cys-con_subtyp"/>
</dbReference>
<dbReference type="PROSITE" id="PS50042">
    <property type="entry name" value="CNMP_BINDING_3"/>
    <property type="match status" value="2"/>
</dbReference>
<evidence type="ECO:0000256" key="4">
    <source>
        <dbReference type="ARBA" id="ARBA00022989"/>
    </source>
</evidence>
<keyword evidence="6" id="KW-0472">Membrane</keyword>
<evidence type="ECO:0008006" key="14">
    <source>
        <dbReference type="Google" id="ProtNLM"/>
    </source>
</evidence>
<dbReference type="GO" id="GO:0005221">
    <property type="term" value="F:intracellularly cyclic nucleotide-activated monoatomic cation channel activity"/>
    <property type="evidence" value="ECO:0007669"/>
    <property type="project" value="InterPro"/>
</dbReference>
<dbReference type="Gene3D" id="2.60.120.10">
    <property type="entry name" value="Jelly Rolls"/>
    <property type="match status" value="2"/>
</dbReference>
<evidence type="ECO:0000256" key="5">
    <source>
        <dbReference type="ARBA" id="ARBA00023065"/>
    </source>
</evidence>
<dbReference type="GO" id="GO:0044877">
    <property type="term" value="F:protein-containing complex binding"/>
    <property type="evidence" value="ECO:0007669"/>
    <property type="project" value="TreeGrafter"/>
</dbReference>
<evidence type="ECO:0000256" key="7">
    <source>
        <dbReference type="ARBA" id="ARBA00023286"/>
    </source>
</evidence>
<dbReference type="SUPFAM" id="SSF52047">
    <property type="entry name" value="RNI-like"/>
    <property type="match status" value="1"/>
</dbReference>
<feature type="compositionally biased region" description="Polar residues" evidence="9">
    <location>
        <begin position="708"/>
        <end position="720"/>
    </location>
</feature>
<evidence type="ECO:0000256" key="9">
    <source>
        <dbReference type="SAM" id="MobiDB-lite"/>
    </source>
</evidence>
<comment type="subcellular location">
    <subcellularLocation>
        <location evidence="1">Membrane</location>
        <topology evidence="1">Multi-pass membrane protein</topology>
    </subcellularLocation>
</comment>
<evidence type="ECO:0000313" key="13">
    <source>
        <dbReference type="Proteomes" id="UP000726737"/>
    </source>
</evidence>
<keyword evidence="13" id="KW-1185">Reference proteome</keyword>
<evidence type="ECO:0000256" key="8">
    <source>
        <dbReference type="ARBA" id="ARBA00023303"/>
    </source>
</evidence>
<dbReference type="InterPro" id="IPR057207">
    <property type="entry name" value="FBXL15_LRR"/>
</dbReference>
<feature type="domain" description="Cyclic nucleotide-binding" evidence="10">
    <location>
        <begin position="131"/>
        <end position="231"/>
    </location>
</feature>
<name>A0A9P6U0S9_9FUNG</name>
<feature type="region of interest" description="Disordered" evidence="9">
    <location>
        <begin position="366"/>
        <end position="416"/>
    </location>
</feature>
<evidence type="ECO:0000256" key="6">
    <source>
        <dbReference type="ARBA" id="ARBA00023136"/>
    </source>
</evidence>
<dbReference type="InterPro" id="IPR001810">
    <property type="entry name" value="F-box_dom"/>
</dbReference>
<reference evidence="12" key="1">
    <citation type="journal article" date="2020" name="Fungal Divers.">
        <title>Resolving the Mortierellaceae phylogeny through synthesis of multi-gene phylogenetics and phylogenomics.</title>
        <authorList>
            <person name="Vandepol N."/>
            <person name="Liber J."/>
            <person name="Desiro A."/>
            <person name="Na H."/>
            <person name="Kennedy M."/>
            <person name="Barry K."/>
            <person name="Grigoriev I.V."/>
            <person name="Miller A.N."/>
            <person name="O'Donnell K."/>
            <person name="Stajich J.E."/>
            <person name="Bonito G."/>
        </authorList>
    </citation>
    <scope>NUCLEOTIDE SEQUENCE</scope>
    <source>
        <strain evidence="12">KOD948</strain>
    </source>
</reference>
<dbReference type="PANTHER" id="PTHR45638:SF11">
    <property type="entry name" value="CYCLIC NUCLEOTIDE-GATED CATION CHANNEL SUBUNIT A"/>
    <property type="match status" value="1"/>
</dbReference>
<evidence type="ECO:0000259" key="10">
    <source>
        <dbReference type="PROSITE" id="PS50042"/>
    </source>
</evidence>
<dbReference type="Pfam" id="PF00027">
    <property type="entry name" value="cNMP_binding"/>
    <property type="match status" value="2"/>
</dbReference>
<keyword evidence="7" id="KW-1071">Ligand-gated ion channel</keyword>
<dbReference type="PANTHER" id="PTHR45638">
    <property type="entry name" value="CYCLIC NUCLEOTIDE-GATED CATION CHANNEL SUBUNIT A"/>
    <property type="match status" value="1"/>
</dbReference>
<feature type="compositionally biased region" description="Polar residues" evidence="9">
    <location>
        <begin position="401"/>
        <end position="412"/>
    </location>
</feature>
<dbReference type="InterPro" id="IPR032675">
    <property type="entry name" value="LRR_dom_sf"/>
</dbReference>
<dbReference type="AlphaFoldDB" id="A0A9P6U0S9"/>
<dbReference type="InterPro" id="IPR000595">
    <property type="entry name" value="cNMP-bd_dom"/>
</dbReference>
<dbReference type="InterPro" id="IPR014710">
    <property type="entry name" value="RmlC-like_jellyroll"/>
</dbReference>
<proteinExistence type="predicted"/>
<keyword evidence="3" id="KW-0812">Transmembrane</keyword>
<dbReference type="InterPro" id="IPR050866">
    <property type="entry name" value="CNG_cation_channel"/>
</dbReference>
<evidence type="ECO:0000313" key="12">
    <source>
        <dbReference type="EMBL" id="KAG0254252.1"/>
    </source>
</evidence>
<dbReference type="EMBL" id="JAAAJA010000411">
    <property type="protein sequence ID" value="KAG0254252.1"/>
    <property type="molecule type" value="Genomic_DNA"/>
</dbReference>
<dbReference type="PROSITE" id="PS50181">
    <property type="entry name" value="FBOX"/>
    <property type="match status" value="1"/>
</dbReference>
<protein>
    <recommendedName>
        <fullName evidence="14">Cyclic nucleotide-binding domain-containing protein</fullName>
    </recommendedName>
</protein>
<dbReference type="PROSITE" id="PS00888">
    <property type="entry name" value="CNMP_BINDING_1"/>
    <property type="match status" value="1"/>
</dbReference>
<dbReference type="CDD" id="cd00038">
    <property type="entry name" value="CAP_ED"/>
    <property type="match status" value="2"/>
</dbReference>
<sequence>MFYVLRGAVKVVSHDNEATYYEIKENNFFGDVGVLYRVPRSMDVLAKNRCTIAILSGDDLVKVMEQSPEMAKAIGYQSQERYQMYLKRRQSVSVKHTLDGCTGGPDQYQDDANSESFVKRDVHSAIRKVPLFQSCPSEVIHLLSLNVEPRTYNLGQSIIRRGEIGREMFFITSGIVEVLSDDNLKVLARFHGGHFFGEIAVLLDVPRIANVKAVSDVEVFVLTKDNLMAVFQAVPGAAETITAEGNRLYRNWLIHSNLQNPEQHAQDGSMPAVVDKEMNHKALNVPQSIAGAQSEDVGVIEGQSTDQVGSSRRMSQETIHPFEAGHPAAISVLPMTFDEDPSMAQLSPIATSMGPLSAAEPESINGNVMQEPQPTPQQSFFDQSAGVPETKESLMEPPMSRNPTIRGLQQTNPKRRRASVAVWSQEDLMKLAEAAQSKTAVDASYVPALPTTMATSFQHTGSEADVDDQAEVSDRKSLERLTSNAVLPSPKRRTGPATFQDLDECIIVRILNALSLSQLLRARQVNKSWNKLILEHDDILQDIDLSKYKKIVTDAVLADLCQTILNHNRSRTTAVSLRDCFLISDKGLTMLATHLPAVQELDLHSCWNVTDSGFRSLGMYCSQVRSIDFSNCRKLGDETIYSLYPKEVMTIDGPPKEQLVEAALGPHADHHPQLKDMVEPDLTVDTSMDETQVLMARRPSLDTEAVLSDQQAPEMESSSPLVPDIMDENTMSSKSNRVGSKTTAVAVPGPKGCPLLSRLNLSYCKNLTDKSFIHLSLYGSKRLESLNLQRCTTISPEAFISLNADNRMAVPKALVDCNGGMQDGAQSSPLLQPCFPRLKELILSDCTFLTDDAIVALAPNMPRIQVLSLSFCCALTDVAVEAVSEHCWYLKKLDLSFCGSAVSDASLYQIAQYEVAGGQHSLEDLEIRGCVRVTELGVREILNGCVRLKKLNISSCSGIGSGALSGRGSLHGPVEQGDDVAMVTDQLAPDATSLQQPESQNQDTQERVLPEVCADASGSLAALSNAAHTGQLARKMNALRKGKEWALAQQRPGLKIIV</sequence>
<gene>
    <name evidence="12" type="ORF">BG011_005877</name>
</gene>
<feature type="region of interest" description="Disordered" evidence="9">
    <location>
        <begin position="704"/>
        <end position="724"/>
    </location>
</feature>
<keyword evidence="2" id="KW-0813">Transport</keyword>
<evidence type="ECO:0000256" key="2">
    <source>
        <dbReference type="ARBA" id="ARBA00022448"/>
    </source>
</evidence>
<dbReference type="OrthoDB" id="421226at2759"/>
<dbReference type="InterPro" id="IPR018488">
    <property type="entry name" value="cNMP-bd_CS"/>
</dbReference>
<accession>A0A9P6U0S9</accession>
<feature type="compositionally biased region" description="Polar residues" evidence="9">
    <location>
        <begin position="366"/>
        <end position="382"/>
    </location>
</feature>
<keyword evidence="5" id="KW-0406">Ion transport</keyword>
<keyword evidence="8" id="KW-0407">Ion channel</keyword>
<keyword evidence="4" id="KW-1133">Transmembrane helix</keyword>
<comment type="caution">
    <text evidence="12">The sequence shown here is derived from an EMBL/GenBank/DDBJ whole genome shotgun (WGS) entry which is preliminary data.</text>
</comment>
<dbReference type="Gene3D" id="3.80.10.10">
    <property type="entry name" value="Ribonuclease Inhibitor"/>
    <property type="match status" value="3"/>
</dbReference>